<dbReference type="GO" id="GO:0008360">
    <property type="term" value="P:regulation of cell shape"/>
    <property type="evidence" value="ECO:0007669"/>
    <property type="project" value="UniProtKB-KW"/>
</dbReference>
<dbReference type="Pfam" id="PF14804">
    <property type="entry name" value="Jag_N"/>
    <property type="match status" value="1"/>
</dbReference>
<keyword evidence="2 6" id="KW-0694">RNA-binding</keyword>
<accession>A0A1B7XFK6</accession>
<protein>
    <recommendedName>
        <fullName evidence="6">RNA-binding protein KhpB</fullName>
    </recommendedName>
    <alternativeName>
        <fullName evidence="6">RNA-binding protein EloR</fullName>
    </alternativeName>
</protein>
<keyword evidence="5 6" id="KW-0961">Cell wall biogenesis/degradation</keyword>
<dbReference type="GO" id="GO:0009252">
    <property type="term" value="P:peptidoglycan biosynthetic process"/>
    <property type="evidence" value="ECO:0007669"/>
    <property type="project" value="UniProtKB-UniRule"/>
</dbReference>
<comment type="subunit">
    <text evidence="6">Forms a complex with KhpA.</text>
</comment>
<feature type="domain" description="R3H" evidence="8">
    <location>
        <begin position="324"/>
        <end position="390"/>
    </location>
</feature>
<dbReference type="InterPro" id="IPR015946">
    <property type="entry name" value="KH_dom-like_a/b"/>
</dbReference>
<name>A0A1B7XFK6_9BACT</name>
<feature type="compositionally biased region" description="Basic residues" evidence="7">
    <location>
        <begin position="186"/>
        <end position="196"/>
    </location>
</feature>
<dbReference type="OrthoDB" id="9794483at2"/>
<evidence type="ECO:0000256" key="4">
    <source>
        <dbReference type="ARBA" id="ARBA00023186"/>
    </source>
</evidence>
<evidence type="ECO:0000256" key="2">
    <source>
        <dbReference type="ARBA" id="ARBA00022884"/>
    </source>
</evidence>
<feature type="region of interest" description="Disordered" evidence="7">
    <location>
        <begin position="63"/>
        <end position="234"/>
    </location>
</feature>
<sequence length="391" mass="43591">MDGYKEFRGKTLDNAIEEACSYFNSPREKLEIELINDAKTGIFGLVGAKKAKIRARRMQVQFDSQALSAPLESSRRSKKNAAPVTAEQETGRKTEKPKQRQERTQKSSEKPQSGKQQKAKEKSVASSEDAQTAKPKQERGRSQRSKPEGVRGQKKQTAKPSEKPQGAKPARKKHEAGEEKQEGQKRGRNNQRRRPQKALSPKQESAPAPRPQRSASKPESAIEPVKADPIPEANLDELDQTELLRVVTEVVNRLITPVIGETPVEARIEDGRVKASISSGDNSGLLIGREGQTLASFQYLANRIVAKVFGVAVRVQLDTGDYRERQDDKLRDIALHLAEKAKTIGKPQSTRPLSSYHRRVVHLALQDDDEIQTRSKGDGPLKRVIIGRKRK</sequence>
<proteinExistence type="inferred from homology"/>
<evidence type="ECO:0000256" key="7">
    <source>
        <dbReference type="SAM" id="MobiDB-lite"/>
    </source>
</evidence>
<keyword evidence="3 6" id="KW-0133">Cell shape</keyword>
<keyword evidence="10" id="KW-1185">Reference proteome</keyword>
<evidence type="ECO:0000256" key="5">
    <source>
        <dbReference type="ARBA" id="ARBA00023316"/>
    </source>
</evidence>
<evidence type="ECO:0000259" key="8">
    <source>
        <dbReference type="PROSITE" id="PS51061"/>
    </source>
</evidence>
<dbReference type="PANTHER" id="PTHR35800:SF1">
    <property type="entry name" value="RNA-BINDING PROTEIN KHPB"/>
    <property type="match status" value="1"/>
</dbReference>
<comment type="subcellular location">
    <subcellularLocation>
        <location evidence="6">Cytoplasm</location>
    </subcellularLocation>
</comment>
<comment type="caution">
    <text evidence="9">The sequence shown here is derived from an EMBL/GenBank/DDBJ whole genome shotgun (WGS) entry which is preliminary data.</text>
</comment>
<dbReference type="HAMAP" id="MF_00867">
    <property type="entry name" value="KhpB"/>
    <property type="match status" value="1"/>
</dbReference>
<feature type="region of interest" description="Jag_N domain" evidence="6">
    <location>
        <begin position="6"/>
        <end position="56"/>
    </location>
</feature>
<keyword evidence="1 6" id="KW-0963">Cytoplasm</keyword>
<dbReference type="SMART" id="SM00393">
    <property type="entry name" value="R3H"/>
    <property type="match status" value="1"/>
</dbReference>
<reference evidence="9 10" key="1">
    <citation type="submission" date="2015-01" db="EMBL/GenBank/DDBJ databases">
        <title>Desulfovibrio sp. JC271 draft genome sequence.</title>
        <authorList>
            <person name="Shivani Y."/>
            <person name="Subhash Y."/>
            <person name="Sasikala C."/>
            <person name="Ramana C.V."/>
        </authorList>
    </citation>
    <scope>NUCLEOTIDE SEQUENCE [LARGE SCALE GENOMIC DNA]</scope>
    <source>
        <strain evidence="9 10">JC271</strain>
    </source>
</reference>
<dbReference type="PATRIC" id="fig|1560234.3.peg.3224"/>
<dbReference type="InterPro" id="IPR039247">
    <property type="entry name" value="KhpB"/>
</dbReference>
<dbReference type="GO" id="GO:0005737">
    <property type="term" value="C:cytoplasm"/>
    <property type="evidence" value="ECO:0007669"/>
    <property type="project" value="UniProtKB-SubCell"/>
</dbReference>
<dbReference type="AlphaFoldDB" id="A0A1B7XFK6"/>
<comment type="function">
    <text evidence="6">A probable RNA chaperone. Forms a complex with KhpA which binds to cellular RNA and controls its expression. Plays a role in peptidoglycan (PG) homeostasis and cell length regulation.</text>
</comment>
<comment type="similarity">
    <text evidence="6">Belongs to the KhpB RNA-binding protein family.</text>
</comment>
<dbReference type="InterPro" id="IPR032782">
    <property type="entry name" value="KhpB_N"/>
</dbReference>
<gene>
    <name evidence="6" type="primary">khpB</name>
    <name evidence="6" type="synonym">eloR</name>
    <name evidence="9" type="ORF">SP90_06245</name>
</gene>
<dbReference type="CDD" id="cd02644">
    <property type="entry name" value="R3H_jag"/>
    <property type="match status" value="1"/>
</dbReference>
<feature type="compositionally biased region" description="Basic and acidic residues" evidence="7">
    <location>
        <begin position="135"/>
        <end position="151"/>
    </location>
</feature>
<evidence type="ECO:0000313" key="10">
    <source>
        <dbReference type="Proteomes" id="UP000091979"/>
    </source>
</evidence>
<feature type="compositionally biased region" description="Basic and acidic residues" evidence="7">
    <location>
        <begin position="89"/>
        <end position="109"/>
    </location>
</feature>
<keyword evidence="4 6" id="KW-0143">Chaperone</keyword>
<evidence type="ECO:0000256" key="1">
    <source>
        <dbReference type="ARBA" id="ARBA00022490"/>
    </source>
</evidence>
<evidence type="ECO:0000256" key="3">
    <source>
        <dbReference type="ARBA" id="ARBA00022960"/>
    </source>
</evidence>
<dbReference type="InterPro" id="IPR036867">
    <property type="entry name" value="R3H_dom_sf"/>
</dbReference>
<dbReference type="Gene3D" id="3.30.300.20">
    <property type="match status" value="1"/>
</dbReference>
<dbReference type="InterPro" id="IPR034079">
    <property type="entry name" value="R3H_KhpB"/>
</dbReference>
<dbReference type="RefSeq" id="WP_066853676.1">
    <property type="nucleotide sequence ID" value="NZ_JXMS01000008.1"/>
</dbReference>
<dbReference type="InterPro" id="IPR001374">
    <property type="entry name" value="R3H_dom"/>
</dbReference>
<dbReference type="InterPro" id="IPR038008">
    <property type="entry name" value="Jag_KH"/>
</dbReference>
<dbReference type="PROSITE" id="PS51061">
    <property type="entry name" value="R3H"/>
    <property type="match status" value="1"/>
</dbReference>
<dbReference type="Pfam" id="PF01424">
    <property type="entry name" value="R3H"/>
    <property type="match status" value="1"/>
</dbReference>
<dbReference type="EMBL" id="JXMS01000008">
    <property type="protein sequence ID" value="OBQ54064.1"/>
    <property type="molecule type" value="Genomic_DNA"/>
</dbReference>
<organism evidence="9 10">
    <name type="scientific">Halodesulfovibrio spirochaetisodalis</name>
    <dbReference type="NCBI Taxonomy" id="1560234"/>
    <lineage>
        <taxon>Bacteria</taxon>
        <taxon>Pseudomonadati</taxon>
        <taxon>Thermodesulfobacteriota</taxon>
        <taxon>Desulfovibrionia</taxon>
        <taxon>Desulfovibrionales</taxon>
        <taxon>Desulfovibrionaceae</taxon>
        <taxon>Halodesulfovibrio</taxon>
    </lineage>
</organism>
<feature type="compositionally biased region" description="Basic and acidic residues" evidence="7">
    <location>
        <begin position="175"/>
        <end position="185"/>
    </location>
</feature>
<dbReference type="Gene3D" id="3.30.30.80">
    <property type="entry name" value="probable RNA-binding protein from clostridium symbiosum atcc 14940"/>
    <property type="match status" value="1"/>
</dbReference>
<dbReference type="Proteomes" id="UP000091979">
    <property type="component" value="Unassembled WGS sequence"/>
</dbReference>
<dbReference type="Gene3D" id="3.30.1370.50">
    <property type="entry name" value="R3H-like domain"/>
    <property type="match status" value="1"/>
</dbReference>
<comment type="domain">
    <text evidence="6">Has an N-terminal Jag-N domain and 2 RNA-binding domains (KH and R3H).</text>
</comment>
<dbReference type="SMART" id="SM01245">
    <property type="entry name" value="Jag_N"/>
    <property type="match status" value="1"/>
</dbReference>
<dbReference type="CDD" id="cd02414">
    <property type="entry name" value="KH-II_Jag"/>
    <property type="match status" value="1"/>
</dbReference>
<evidence type="ECO:0000256" key="6">
    <source>
        <dbReference type="HAMAP-Rule" id="MF_00867"/>
    </source>
</evidence>
<dbReference type="GO" id="GO:0071555">
    <property type="term" value="P:cell wall organization"/>
    <property type="evidence" value="ECO:0007669"/>
    <property type="project" value="UniProtKB-KW"/>
</dbReference>
<evidence type="ECO:0000313" key="9">
    <source>
        <dbReference type="EMBL" id="OBQ54064.1"/>
    </source>
</evidence>
<dbReference type="InterPro" id="IPR038247">
    <property type="entry name" value="Jag_N_dom_sf"/>
</dbReference>
<dbReference type="PANTHER" id="PTHR35800">
    <property type="entry name" value="PROTEIN JAG"/>
    <property type="match status" value="1"/>
</dbReference>
<dbReference type="GO" id="GO:0003723">
    <property type="term" value="F:RNA binding"/>
    <property type="evidence" value="ECO:0007669"/>
    <property type="project" value="UniProtKB-UniRule"/>
</dbReference>
<dbReference type="STRING" id="1560234.SP90_06245"/>